<feature type="compositionally biased region" description="Acidic residues" evidence="1">
    <location>
        <begin position="145"/>
        <end position="157"/>
    </location>
</feature>
<dbReference type="PANTHER" id="PTHR38730:SF1">
    <property type="entry name" value="SLL7028 PROTEIN"/>
    <property type="match status" value="1"/>
</dbReference>
<evidence type="ECO:0000259" key="3">
    <source>
        <dbReference type="Pfam" id="PF13203"/>
    </source>
</evidence>
<dbReference type="InterPro" id="IPR018698">
    <property type="entry name" value="VWA-like_dom"/>
</dbReference>
<dbReference type="Pfam" id="PF09967">
    <property type="entry name" value="DUF2201"/>
    <property type="match status" value="1"/>
</dbReference>
<comment type="caution">
    <text evidence="4">The sequence shown here is derived from an EMBL/GenBank/DDBJ whole genome shotgun (WGS) entry which is preliminary data.</text>
</comment>
<sequence>MSTSPRKKHTSRERITHVVEGWFISEPLLFSAWTLHDVVIEPRIETIRVQHGRIEYNPAFIDSLRKHELRSVLTFEAMRILLGHPYDRRQPRTELSYMASNLSVQECLRSDLPIDRARQVFGDEQFDDQYFEFYYQELLQRQQSDEDSDPGQSDDDESQSRSKSPSTNSQDEQQHETPDDDSVADDASAAADEGHRSGETGSSAPESSESASQRTSSDSLLQAYADPTRVGQENADGWESDDLFQNEVQTTIREAAETDGWGTIAGSAKEKILSTLEPIVDYRAILRSFRQSVLSVNRRLTRMKPSRRYGFTQMGSRYDFTTKLLFAVDVSGSMGAKDLRLGFSIVGRFFQYGVESIDVLWFDEQIRSEPMTLRRARNQFEVIGRGGTNFQPLMDYIDDHRGYDGLLVFTDGYAPVPTKPKNSKTRILWLFKDESTYQAMDPSLRSIGKAAYVRPTKSKPAASRS</sequence>
<protein>
    <submittedName>
        <fullName evidence="4">VWA-like domain-containing protein</fullName>
    </submittedName>
</protein>
<dbReference type="Pfam" id="PF13203">
    <property type="entry name" value="DUF2201_N"/>
    <property type="match status" value="1"/>
</dbReference>
<feature type="domain" description="Putative metallopeptidase" evidence="3">
    <location>
        <begin position="32"/>
        <end position="309"/>
    </location>
</feature>
<feature type="region of interest" description="Disordered" evidence="1">
    <location>
        <begin position="141"/>
        <end position="218"/>
    </location>
</feature>
<dbReference type="EMBL" id="JASZZN010000003">
    <property type="protein sequence ID" value="MDM4014826.1"/>
    <property type="molecule type" value="Genomic_DNA"/>
</dbReference>
<organism evidence="4 5">
    <name type="scientific">Roseiconus lacunae</name>
    <dbReference type="NCBI Taxonomy" id="2605694"/>
    <lineage>
        <taxon>Bacteria</taxon>
        <taxon>Pseudomonadati</taxon>
        <taxon>Planctomycetota</taxon>
        <taxon>Planctomycetia</taxon>
        <taxon>Pirellulales</taxon>
        <taxon>Pirellulaceae</taxon>
        <taxon>Roseiconus</taxon>
    </lineage>
</organism>
<dbReference type="InterPro" id="IPR036465">
    <property type="entry name" value="vWFA_dom_sf"/>
</dbReference>
<name>A0ABT7PEC1_9BACT</name>
<feature type="compositionally biased region" description="Polar residues" evidence="1">
    <location>
        <begin position="161"/>
        <end position="171"/>
    </location>
</feature>
<evidence type="ECO:0000313" key="5">
    <source>
        <dbReference type="Proteomes" id="UP001239462"/>
    </source>
</evidence>
<reference evidence="4 5" key="1">
    <citation type="submission" date="2023-06" db="EMBL/GenBank/DDBJ databases">
        <title>Roseiconus lacunae JC819 isolated from Gulf of Mannar region, Tamil Nadu.</title>
        <authorList>
            <person name="Pk S."/>
            <person name="Ch S."/>
            <person name="Ch V.R."/>
        </authorList>
    </citation>
    <scope>NUCLEOTIDE SEQUENCE [LARGE SCALE GENOMIC DNA]</scope>
    <source>
        <strain evidence="4 5">JC819</strain>
    </source>
</reference>
<dbReference type="RefSeq" id="WP_289162461.1">
    <property type="nucleotide sequence ID" value="NZ_JASZZN010000003.1"/>
</dbReference>
<evidence type="ECO:0000313" key="4">
    <source>
        <dbReference type="EMBL" id="MDM4014826.1"/>
    </source>
</evidence>
<dbReference type="SUPFAM" id="SSF53300">
    <property type="entry name" value="vWA-like"/>
    <property type="match status" value="1"/>
</dbReference>
<feature type="compositionally biased region" description="Low complexity" evidence="1">
    <location>
        <begin position="199"/>
        <end position="218"/>
    </location>
</feature>
<feature type="domain" description="VWA-like" evidence="2">
    <location>
        <begin position="325"/>
        <end position="435"/>
    </location>
</feature>
<evidence type="ECO:0000256" key="1">
    <source>
        <dbReference type="SAM" id="MobiDB-lite"/>
    </source>
</evidence>
<dbReference type="PANTHER" id="PTHR38730">
    <property type="entry name" value="SLL7028 PROTEIN"/>
    <property type="match status" value="1"/>
</dbReference>
<dbReference type="InterPro" id="IPR025154">
    <property type="entry name" value="Put_metallopeptidase_dom"/>
</dbReference>
<proteinExistence type="predicted"/>
<evidence type="ECO:0000259" key="2">
    <source>
        <dbReference type="Pfam" id="PF09967"/>
    </source>
</evidence>
<keyword evidence="5" id="KW-1185">Reference proteome</keyword>
<dbReference type="Proteomes" id="UP001239462">
    <property type="component" value="Unassembled WGS sequence"/>
</dbReference>
<gene>
    <name evidence="4" type="ORF">QTN89_05245</name>
</gene>
<accession>A0ABT7PEC1</accession>